<dbReference type="GO" id="GO:0005829">
    <property type="term" value="C:cytosol"/>
    <property type="evidence" value="ECO:0007669"/>
    <property type="project" value="TreeGrafter"/>
</dbReference>
<evidence type="ECO:0000256" key="6">
    <source>
        <dbReference type="ARBA" id="ARBA00022679"/>
    </source>
</evidence>
<dbReference type="GO" id="GO:0009244">
    <property type="term" value="P:lipopolysaccharide core region biosynthetic process"/>
    <property type="evidence" value="ECO:0007669"/>
    <property type="project" value="InterPro"/>
</dbReference>
<evidence type="ECO:0000256" key="12">
    <source>
        <dbReference type="ARBA" id="ARBA00044330"/>
    </source>
</evidence>
<proteinExistence type="inferred from homology"/>
<dbReference type="InterPro" id="IPR002201">
    <property type="entry name" value="Glyco_trans_9"/>
</dbReference>
<reference evidence="15" key="1">
    <citation type="submission" date="2017-01" db="EMBL/GenBank/DDBJ databases">
        <authorList>
            <person name="Varghese N."/>
            <person name="Submissions S."/>
        </authorList>
    </citation>
    <scope>NUCLEOTIDE SEQUENCE [LARGE SCALE GENOMIC DNA]</scope>
    <source>
        <strain evidence="15">DSM 24913</strain>
    </source>
</reference>
<dbReference type="SUPFAM" id="SSF53756">
    <property type="entry name" value="UDP-Glycosyltransferase/glycogen phosphorylase"/>
    <property type="match status" value="1"/>
</dbReference>
<comment type="pathway">
    <text evidence="2">Bacterial outer membrane biogenesis; LPS core biosynthesis.</text>
</comment>
<dbReference type="STRING" id="484498.SAMN05421686_103236"/>
<dbReference type="InterPro" id="IPR011908">
    <property type="entry name" value="LipoPS_heptosylTferase-I"/>
</dbReference>
<dbReference type="InterPro" id="IPR051199">
    <property type="entry name" value="LPS_LOS_Heptosyltrfase"/>
</dbReference>
<evidence type="ECO:0000256" key="8">
    <source>
        <dbReference type="ARBA" id="ARBA00023136"/>
    </source>
</evidence>
<dbReference type="OrthoDB" id="9767552at2"/>
<evidence type="ECO:0000256" key="1">
    <source>
        <dbReference type="ARBA" id="ARBA00004515"/>
    </source>
</evidence>
<evidence type="ECO:0000256" key="5">
    <source>
        <dbReference type="ARBA" id="ARBA00022676"/>
    </source>
</evidence>
<keyword evidence="6 14" id="KW-0808">Transferase</keyword>
<comment type="similarity">
    <text evidence="9">Belongs to the glycosyltransferase 9 family.</text>
</comment>
<evidence type="ECO:0000256" key="10">
    <source>
        <dbReference type="ARBA" id="ARBA00044041"/>
    </source>
</evidence>
<evidence type="ECO:0000256" key="7">
    <source>
        <dbReference type="ARBA" id="ARBA00022985"/>
    </source>
</evidence>
<dbReference type="Gene3D" id="3.40.50.2000">
    <property type="entry name" value="Glycogen Phosphorylase B"/>
    <property type="match status" value="2"/>
</dbReference>
<evidence type="ECO:0000256" key="2">
    <source>
        <dbReference type="ARBA" id="ARBA00004713"/>
    </source>
</evidence>
<evidence type="ECO:0000313" key="15">
    <source>
        <dbReference type="Proteomes" id="UP000185639"/>
    </source>
</evidence>
<comment type="catalytic activity">
    <reaction evidence="13">
        <text>an alpha-Kdo-(2-&gt;4)-alpha-Kdo-(2-&gt;6)-lipid A + ADP-L-glycero-beta-D-manno-heptose = an L-alpha-D-Hep-(1-&gt;5)-[alpha-Kdo-(2-&gt;4)]-alpha-Kdo-(2-&gt;6)-lipid A + ADP + H(+)</text>
        <dbReference type="Rhea" id="RHEA:74067"/>
        <dbReference type="ChEBI" id="CHEBI:15378"/>
        <dbReference type="ChEBI" id="CHEBI:61506"/>
        <dbReference type="ChEBI" id="CHEBI:176431"/>
        <dbReference type="ChEBI" id="CHEBI:193068"/>
        <dbReference type="ChEBI" id="CHEBI:456216"/>
        <dbReference type="EC" id="2.4.99.23"/>
    </reaction>
</comment>
<dbReference type="PANTHER" id="PTHR30160">
    <property type="entry name" value="TETRAACYLDISACCHARIDE 4'-KINASE-RELATED"/>
    <property type="match status" value="1"/>
</dbReference>
<dbReference type="NCBIfam" id="TIGR02193">
    <property type="entry name" value="heptsyl_trn_I"/>
    <property type="match status" value="1"/>
</dbReference>
<evidence type="ECO:0000256" key="11">
    <source>
        <dbReference type="ARBA" id="ARBA00044190"/>
    </source>
</evidence>
<organism evidence="14 15">
    <name type="scientific">Thalassolituus maritimus</name>
    <dbReference type="NCBI Taxonomy" id="484498"/>
    <lineage>
        <taxon>Bacteria</taxon>
        <taxon>Pseudomonadati</taxon>
        <taxon>Pseudomonadota</taxon>
        <taxon>Gammaproteobacteria</taxon>
        <taxon>Oceanospirillales</taxon>
        <taxon>Oceanospirillaceae</taxon>
        <taxon>Thalassolituus</taxon>
    </lineage>
</organism>
<keyword evidence="15" id="KW-1185">Reference proteome</keyword>
<keyword evidence="3" id="KW-1003">Cell membrane</keyword>
<keyword evidence="8" id="KW-0472">Membrane</keyword>
<keyword evidence="4" id="KW-0997">Cell inner membrane</keyword>
<dbReference type="AlphaFoldDB" id="A0A1N7L203"/>
<evidence type="ECO:0000256" key="13">
    <source>
        <dbReference type="ARBA" id="ARBA00049201"/>
    </source>
</evidence>
<dbReference type="EC" id="2.4.99.23" evidence="10"/>
<keyword evidence="7" id="KW-0448">Lipopolysaccharide biosynthesis</keyword>
<keyword evidence="5" id="KW-0328">Glycosyltransferase</keyword>
<sequence>MKVLLVKTSSLGDVFHTLPAVQDAFRQVPDIEFHWVVEEGFSEVPEWHPAVTRVIPVAWRRWRKSLKDPAVRAEMKAFYRSIREEKYDLVLDAQGLIKSAVFTRLARGTKAGLDRASLREPLAALAYKRRIRVPKGQHAILRTRQLFARALNYRLPEQLAYGIDKSRWERPDIEGEYWVFLHGTTWVTKLWPETYWRSLAELGVAQGKKVVLLWGNDEERERAERIVDGIDGAQVLPRMPLNEVSAWLAYAEGVVGVDSGLSHLAAAMETGMIAIFGSTDATLTGVLGPHCEIIKSELECAPCRSKQCLLNEPGDIQPPCYREITPQRVKDQLLIQISEA</sequence>
<comment type="subcellular location">
    <subcellularLocation>
        <location evidence="1">Cell inner membrane</location>
        <topology evidence="1">Peripheral membrane protein</topology>
        <orientation evidence="1">Cytoplasmic side</orientation>
    </subcellularLocation>
</comment>
<dbReference type="PANTHER" id="PTHR30160:SF19">
    <property type="entry name" value="LIPOPOLYSACCHARIDE HEPTOSYLTRANSFERASE 1"/>
    <property type="match status" value="1"/>
</dbReference>
<dbReference type="RefSeq" id="WP_076514753.1">
    <property type="nucleotide sequence ID" value="NZ_FTOH01000003.1"/>
</dbReference>
<evidence type="ECO:0000256" key="9">
    <source>
        <dbReference type="ARBA" id="ARBA00043995"/>
    </source>
</evidence>
<protein>
    <recommendedName>
        <fullName evidence="11">Lipopolysaccharide heptosyltransferase 1</fullName>
        <ecNumber evidence="10">2.4.99.23</ecNumber>
    </recommendedName>
    <alternativeName>
        <fullName evidence="12">ADP-heptose:lipopolysaccharide heptosyltransferase I</fullName>
    </alternativeName>
</protein>
<dbReference type="GO" id="GO:0005886">
    <property type="term" value="C:plasma membrane"/>
    <property type="evidence" value="ECO:0007669"/>
    <property type="project" value="UniProtKB-SubCell"/>
</dbReference>
<dbReference type="Proteomes" id="UP000185639">
    <property type="component" value="Unassembled WGS sequence"/>
</dbReference>
<evidence type="ECO:0000313" key="14">
    <source>
        <dbReference type="EMBL" id="SIS67879.1"/>
    </source>
</evidence>
<evidence type="ECO:0000256" key="4">
    <source>
        <dbReference type="ARBA" id="ARBA00022519"/>
    </source>
</evidence>
<name>A0A1N7L203_9GAMM</name>
<accession>A0A1N7L203</accession>
<dbReference type="Pfam" id="PF01075">
    <property type="entry name" value="Glyco_transf_9"/>
    <property type="match status" value="1"/>
</dbReference>
<dbReference type="EMBL" id="FTOH01000003">
    <property type="protein sequence ID" value="SIS67879.1"/>
    <property type="molecule type" value="Genomic_DNA"/>
</dbReference>
<evidence type="ECO:0000256" key="3">
    <source>
        <dbReference type="ARBA" id="ARBA00022475"/>
    </source>
</evidence>
<dbReference type="GO" id="GO:0008713">
    <property type="term" value="F:ADP-heptose-lipopolysaccharide heptosyltransferase activity"/>
    <property type="evidence" value="ECO:0007669"/>
    <property type="project" value="TreeGrafter"/>
</dbReference>
<gene>
    <name evidence="14" type="ORF">SAMN05421686_103236</name>
</gene>
<dbReference type="CDD" id="cd03789">
    <property type="entry name" value="GT9_LPS_heptosyltransferase"/>
    <property type="match status" value="1"/>
</dbReference>